<protein>
    <recommendedName>
        <fullName evidence="5">Transmembrane protein</fullName>
    </recommendedName>
</protein>
<keyword evidence="2" id="KW-0472">Membrane</keyword>
<evidence type="ECO:0008006" key="5">
    <source>
        <dbReference type="Google" id="ProtNLM"/>
    </source>
</evidence>
<sequence>MDDYFGAPAPAPGGGAQQQPAQPANPAQPAPAPADPFQPKAPAEQRRFESTNDKHIDYLADAVPVQRQSAATSGTSGKSSSRSRATQRQASTCVQKLCITTCVMAAIVFCFTMIACLHVAGVVAFITPLTSACQKQ</sequence>
<feature type="compositionally biased region" description="Low complexity" evidence="1">
    <location>
        <begin position="69"/>
        <end position="91"/>
    </location>
</feature>
<feature type="region of interest" description="Disordered" evidence="1">
    <location>
        <begin position="1"/>
        <end position="53"/>
    </location>
</feature>
<comment type="caution">
    <text evidence="3">The sequence shown here is derived from an EMBL/GenBank/DDBJ whole genome shotgun (WGS) entry which is preliminary data.</text>
</comment>
<evidence type="ECO:0000313" key="4">
    <source>
        <dbReference type="Proteomes" id="UP001176961"/>
    </source>
</evidence>
<feature type="compositionally biased region" description="Pro residues" evidence="1">
    <location>
        <begin position="26"/>
        <end position="36"/>
    </location>
</feature>
<name>A0AA36M833_CYLNA</name>
<accession>A0AA36M833</accession>
<dbReference type="AlphaFoldDB" id="A0AA36M833"/>
<dbReference type="Proteomes" id="UP001176961">
    <property type="component" value="Unassembled WGS sequence"/>
</dbReference>
<evidence type="ECO:0000256" key="2">
    <source>
        <dbReference type="SAM" id="Phobius"/>
    </source>
</evidence>
<feature type="compositionally biased region" description="Basic and acidic residues" evidence="1">
    <location>
        <begin position="43"/>
        <end position="53"/>
    </location>
</feature>
<gene>
    <name evidence="3" type="ORF">CYNAS_LOCUS13201</name>
</gene>
<keyword evidence="2" id="KW-0812">Transmembrane</keyword>
<evidence type="ECO:0000313" key="3">
    <source>
        <dbReference type="EMBL" id="CAJ0601218.1"/>
    </source>
</evidence>
<dbReference type="EMBL" id="CATQJL010000305">
    <property type="protein sequence ID" value="CAJ0601218.1"/>
    <property type="molecule type" value="Genomic_DNA"/>
</dbReference>
<reference evidence="3" key="1">
    <citation type="submission" date="2023-07" db="EMBL/GenBank/DDBJ databases">
        <authorList>
            <consortium name="CYATHOMIX"/>
        </authorList>
    </citation>
    <scope>NUCLEOTIDE SEQUENCE</scope>
    <source>
        <strain evidence="3">N/A</strain>
    </source>
</reference>
<feature type="region of interest" description="Disordered" evidence="1">
    <location>
        <begin position="67"/>
        <end position="91"/>
    </location>
</feature>
<proteinExistence type="predicted"/>
<feature type="transmembrane region" description="Helical" evidence="2">
    <location>
        <begin position="103"/>
        <end position="126"/>
    </location>
</feature>
<organism evidence="3 4">
    <name type="scientific">Cylicocyclus nassatus</name>
    <name type="common">Nematode worm</name>
    <dbReference type="NCBI Taxonomy" id="53992"/>
    <lineage>
        <taxon>Eukaryota</taxon>
        <taxon>Metazoa</taxon>
        <taxon>Ecdysozoa</taxon>
        <taxon>Nematoda</taxon>
        <taxon>Chromadorea</taxon>
        <taxon>Rhabditida</taxon>
        <taxon>Rhabditina</taxon>
        <taxon>Rhabditomorpha</taxon>
        <taxon>Strongyloidea</taxon>
        <taxon>Strongylidae</taxon>
        <taxon>Cylicocyclus</taxon>
    </lineage>
</organism>
<keyword evidence="4" id="KW-1185">Reference proteome</keyword>
<keyword evidence="2" id="KW-1133">Transmembrane helix</keyword>
<evidence type="ECO:0000256" key="1">
    <source>
        <dbReference type="SAM" id="MobiDB-lite"/>
    </source>
</evidence>